<comment type="caution">
    <text evidence="2">The sequence shown here is derived from an EMBL/GenBank/DDBJ whole genome shotgun (WGS) entry which is preliminary data.</text>
</comment>
<sequence>MTDERAPVPRVMHLYCRVDVMITDAGAVADHAIAELREADIDWATEEDDLESAIVELREDGAAALAAVADISRILEGVPGVEFRGGRCWAETRPPAEGTGPDQGGRGAGWHDFEGDQHIRRSTAPA</sequence>
<evidence type="ECO:0000313" key="2">
    <source>
        <dbReference type="EMBL" id="MFD1325553.1"/>
    </source>
</evidence>
<feature type="region of interest" description="Disordered" evidence="1">
    <location>
        <begin position="89"/>
        <end position="126"/>
    </location>
</feature>
<name>A0ABW3YSF2_9ACTN</name>
<dbReference type="Proteomes" id="UP001597260">
    <property type="component" value="Unassembled WGS sequence"/>
</dbReference>
<evidence type="ECO:0000313" key="3">
    <source>
        <dbReference type="Proteomes" id="UP001597260"/>
    </source>
</evidence>
<proteinExistence type="predicted"/>
<gene>
    <name evidence="2" type="ORF">ACFQ4H_31180</name>
</gene>
<reference evidence="3" key="1">
    <citation type="journal article" date="2019" name="Int. J. Syst. Evol. Microbiol.">
        <title>The Global Catalogue of Microorganisms (GCM) 10K type strain sequencing project: providing services to taxonomists for standard genome sequencing and annotation.</title>
        <authorList>
            <consortium name="The Broad Institute Genomics Platform"/>
            <consortium name="The Broad Institute Genome Sequencing Center for Infectious Disease"/>
            <person name="Wu L."/>
            <person name="Ma J."/>
        </authorList>
    </citation>
    <scope>NUCLEOTIDE SEQUENCE [LARGE SCALE GENOMIC DNA]</scope>
    <source>
        <strain evidence="3">JCM 31037</strain>
    </source>
</reference>
<accession>A0ABW3YSF2</accession>
<evidence type="ECO:0000256" key="1">
    <source>
        <dbReference type="SAM" id="MobiDB-lite"/>
    </source>
</evidence>
<feature type="compositionally biased region" description="Basic and acidic residues" evidence="1">
    <location>
        <begin position="109"/>
        <end position="119"/>
    </location>
</feature>
<protein>
    <submittedName>
        <fullName evidence="2">Uncharacterized protein</fullName>
    </submittedName>
</protein>
<organism evidence="2 3">
    <name type="scientific">Micromonospora sonneratiae</name>
    <dbReference type="NCBI Taxonomy" id="1184706"/>
    <lineage>
        <taxon>Bacteria</taxon>
        <taxon>Bacillati</taxon>
        <taxon>Actinomycetota</taxon>
        <taxon>Actinomycetes</taxon>
        <taxon>Micromonosporales</taxon>
        <taxon>Micromonosporaceae</taxon>
        <taxon>Micromonospora</taxon>
    </lineage>
</organism>
<dbReference type="EMBL" id="JBHTMP010000084">
    <property type="protein sequence ID" value="MFD1325553.1"/>
    <property type="molecule type" value="Genomic_DNA"/>
</dbReference>
<keyword evidence="3" id="KW-1185">Reference proteome</keyword>
<dbReference type="RefSeq" id="WP_377578098.1">
    <property type="nucleotide sequence ID" value="NZ_JBHTMP010000084.1"/>
</dbReference>